<proteinExistence type="predicted"/>
<keyword evidence="3" id="KW-1185">Reference proteome</keyword>
<keyword evidence="2" id="KW-0238">DNA-binding</keyword>
<sequence length="116" mass="13091">MSSSKSKEQIWDEWRDLVNMAPQDLEDWLETDESKSVGDSDSGESTGHKSGRRIVNIKRTNKDDLTDDQYDHMATVVGYIKRHCSQGGPKEDLESSAWRYSLMNWGHDPLADGGCA</sequence>
<dbReference type="EMBL" id="BMYV01000001">
    <property type="protein sequence ID" value="GGX56401.1"/>
    <property type="molecule type" value="Genomic_DNA"/>
</dbReference>
<dbReference type="AlphaFoldDB" id="A0A918NAJ3"/>
<name>A0A918NAJ3_9PROT</name>
<evidence type="ECO:0000313" key="2">
    <source>
        <dbReference type="EMBL" id="GGX56401.1"/>
    </source>
</evidence>
<gene>
    <name evidence="2" type="ORF">GCM10011309_01450</name>
</gene>
<evidence type="ECO:0000313" key="3">
    <source>
        <dbReference type="Proteomes" id="UP000600865"/>
    </source>
</evidence>
<dbReference type="InterPro" id="IPR021487">
    <property type="entry name" value="DUF3140"/>
</dbReference>
<evidence type="ECO:0000256" key="1">
    <source>
        <dbReference type="SAM" id="MobiDB-lite"/>
    </source>
</evidence>
<dbReference type="Pfam" id="PF11338">
    <property type="entry name" value="DUF3140"/>
    <property type="match status" value="1"/>
</dbReference>
<protein>
    <submittedName>
        <fullName evidence="2">DNA-binding protein</fullName>
    </submittedName>
</protein>
<dbReference type="RefSeq" id="WP_189579960.1">
    <property type="nucleotide sequence ID" value="NZ_BMYV01000001.1"/>
</dbReference>
<dbReference type="GO" id="GO:0003677">
    <property type="term" value="F:DNA binding"/>
    <property type="evidence" value="ECO:0007669"/>
    <property type="project" value="UniProtKB-KW"/>
</dbReference>
<organism evidence="2 3">
    <name type="scientific">Litorimonas cladophorae</name>
    <dbReference type="NCBI Taxonomy" id="1220491"/>
    <lineage>
        <taxon>Bacteria</taxon>
        <taxon>Pseudomonadati</taxon>
        <taxon>Pseudomonadota</taxon>
        <taxon>Alphaproteobacteria</taxon>
        <taxon>Maricaulales</taxon>
        <taxon>Robiginitomaculaceae</taxon>
    </lineage>
</organism>
<accession>A0A918NAJ3</accession>
<dbReference type="Proteomes" id="UP000600865">
    <property type="component" value="Unassembled WGS sequence"/>
</dbReference>
<reference evidence="2 3" key="1">
    <citation type="journal article" date="2014" name="Int. J. Syst. Evol. Microbiol.">
        <title>Complete genome sequence of Corynebacterium casei LMG S-19264T (=DSM 44701T), isolated from a smear-ripened cheese.</title>
        <authorList>
            <consortium name="US DOE Joint Genome Institute (JGI-PGF)"/>
            <person name="Walter F."/>
            <person name="Albersmeier A."/>
            <person name="Kalinowski J."/>
            <person name="Ruckert C."/>
        </authorList>
    </citation>
    <scope>NUCLEOTIDE SEQUENCE [LARGE SCALE GENOMIC DNA]</scope>
    <source>
        <strain evidence="2 3">KCTC 23968</strain>
    </source>
</reference>
<dbReference type="PANTHER" id="PTHR40630:SF1">
    <property type="entry name" value="DNA-BINDING PROTEIN"/>
    <property type="match status" value="1"/>
</dbReference>
<dbReference type="PANTHER" id="PTHR40630">
    <property type="entry name" value="POSSIBLE DNA-BINDING PROTEIN"/>
    <property type="match status" value="1"/>
</dbReference>
<feature type="region of interest" description="Disordered" evidence="1">
    <location>
        <begin position="25"/>
        <end position="57"/>
    </location>
</feature>
<comment type="caution">
    <text evidence="2">The sequence shown here is derived from an EMBL/GenBank/DDBJ whole genome shotgun (WGS) entry which is preliminary data.</text>
</comment>